<accession>A0AAN6RQR7</accession>
<keyword evidence="2" id="KW-0723">Serine/threonine-protein kinase</keyword>
<dbReference type="InterPro" id="IPR000719">
    <property type="entry name" value="Prot_kinase_dom"/>
</dbReference>
<comment type="catalytic activity">
    <reaction evidence="7">
        <text>L-threonyl-[protein] + ATP = O-phospho-L-threonyl-[protein] + ADP + H(+)</text>
        <dbReference type="Rhea" id="RHEA:46608"/>
        <dbReference type="Rhea" id="RHEA-COMP:11060"/>
        <dbReference type="Rhea" id="RHEA-COMP:11605"/>
        <dbReference type="ChEBI" id="CHEBI:15378"/>
        <dbReference type="ChEBI" id="CHEBI:30013"/>
        <dbReference type="ChEBI" id="CHEBI:30616"/>
        <dbReference type="ChEBI" id="CHEBI:61977"/>
        <dbReference type="ChEBI" id="CHEBI:456216"/>
        <dbReference type="EC" id="2.7.11.1"/>
    </reaction>
</comment>
<dbReference type="GO" id="GO:0005524">
    <property type="term" value="F:ATP binding"/>
    <property type="evidence" value="ECO:0007669"/>
    <property type="project" value="UniProtKB-UniRule"/>
</dbReference>
<evidence type="ECO:0000256" key="3">
    <source>
        <dbReference type="ARBA" id="ARBA00022679"/>
    </source>
</evidence>
<sequence>MASPLVTPQNRDPDDEADFRFQTNGTACEWGESYHPGGYHPVILGDILQDRYRIIRKLGYGAFSTAWLAVDLHSNCFAALKIAVANLDREAADHTVTLYGSLPRGAAQHVIGLRDSFEVLGPNGRHLCLSLDPIGPHISTLLSQHAETHDRHLDPWDRRPRFPTPVTRRVLRDALLGLRVLHAHGIVHGDFHPGNILANIPPLGAPLTDASLEAKLQQLPSQGSPLIRRDGKTDLWAPPYLLAPAPLHNQQLSLELDPLVKITDLGAAFFESSPPDKVVTPVALRAPEVILHGNGDGGPLIGRGIDTWAFGCLVFELLSGRPLFVRLEGLDGDAEGDEQTNDEHLIQLSEVLGPLPAALAGRWRRRESYFAPDGERLRIRERGGDDDDDYMDDVVVGLEGDEDGNRDGDEDLEFDLEEDYEAMSPTSPSSDKSLSSSFWFANVGRFAPLEDQLRENKPEDMNDEEVEEVAKLIRWVLDYDTSKRPPVEAILKNSWFSL</sequence>
<evidence type="ECO:0000256" key="8">
    <source>
        <dbReference type="ARBA" id="ARBA00048679"/>
    </source>
</evidence>
<evidence type="ECO:0000259" key="10">
    <source>
        <dbReference type="PROSITE" id="PS50011"/>
    </source>
</evidence>
<feature type="binding site" evidence="9">
    <location>
        <position position="81"/>
    </location>
    <ligand>
        <name>ATP</name>
        <dbReference type="ChEBI" id="CHEBI:30616"/>
    </ligand>
</feature>
<dbReference type="EC" id="2.7.11.1" evidence="1"/>
<protein>
    <recommendedName>
        <fullName evidence="1">non-specific serine/threonine protein kinase</fullName>
        <ecNumber evidence="1">2.7.11.1</ecNumber>
    </recommendedName>
</protein>
<organism evidence="11 12">
    <name type="scientific">Staphylotrichum tortipilum</name>
    <dbReference type="NCBI Taxonomy" id="2831512"/>
    <lineage>
        <taxon>Eukaryota</taxon>
        <taxon>Fungi</taxon>
        <taxon>Dikarya</taxon>
        <taxon>Ascomycota</taxon>
        <taxon>Pezizomycotina</taxon>
        <taxon>Sordariomycetes</taxon>
        <taxon>Sordariomycetidae</taxon>
        <taxon>Sordariales</taxon>
        <taxon>Chaetomiaceae</taxon>
        <taxon>Staphylotrichum</taxon>
    </lineage>
</organism>
<comment type="caution">
    <text evidence="11">The sequence shown here is derived from an EMBL/GenBank/DDBJ whole genome shotgun (WGS) entry which is preliminary data.</text>
</comment>
<name>A0AAN6RQR7_9PEZI</name>
<dbReference type="InterPro" id="IPR011009">
    <property type="entry name" value="Kinase-like_dom_sf"/>
</dbReference>
<dbReference type="Gene3D" id="1.10.510.10">
    <property type="entry name" value="Transferase(Phosphotransferase) domain 1"/>
    <property type="match status" value="1"/>
</dbReference>
<dbReference type="GO" id="GO:0050684">
    <property type="term" value="P:regulation of mRNA processing"/>
    <property type="evidence" value="ECO:0007669"/>
    <property type="project" value="TreeGrafter"/>
</dbReference>
<evidence type="ECO:0000256" key="9">
    <source>
        <dbReference type="PROSITE-ProRule" id="PRU10141"/>
    </source>
</evidence>
<dbReference type="SUPFAM" id="SSF56112">
    <property type="entry name" value="Protein kinase-like (PK-like)"/>
    <property type="match status" value="1"/>
</dbReference>
<dbReference type="Pfam" id="PF00069">
    <property type="entry name" value="Pkinase"/>
    <property type="match status" value="1"/>
</dbReference>
<evidence type="ECO:0000256" key="5">
    <source>
        <dbReference type="ARBA" id="ARBA00022777"/>
    </source>
</evidence>
<feature type="domain" description="Protein kinase" evidence="10">
    <location>
        <begin position="52"/>
        <end position="496"/>
    </location>
</feature>
<evidence type="ECO:0000256" key="2">
    <source>
        <dbReference type="ARBA" id="ARBA00022527"/>
    </source>
</evidence>
<keyword evidence="12" id="KW-1185">Reference proteome</keyword>
<dbReference type="SMART" id="SM00220">
    <property type="entry name" value="S_TKc"/>
    <property type="match status" value="1"/>
</dbReference>
<comment type="catalytic activity">
    <reaction evidence="8">
        <text>L-seryl-[protein] + ATP = O-phospho-L-seryl-[protein] + ADP + H(+)</text>
        <dbReference type="Rhea" id="RHEA:17989"/>
        <dbReference type="Rhea" id="RHEA-COMP:9863"/>
        <dbReference type="Rhea" id="RHEA-COMP:11604"/>
        <dbReference type="ChEBI" id="CHEBI:15378"/>
        <dbReference type="ChEBI" id="CHEBI:29999"/>
        <dbReference type="ChEBI" id="CHEBI:30616"/>
        <dbReference type="ChEBI" id="CHEBI:83421"/>
        <dbReference type="ChEBI" id="CHEBI:456216"/>
        <dbReference type="EC" id="2.7.11.1"/>
    </reaction>
</comment>
<dbReference type="PANTHER" id="PTHR47634">
    <property type="entry name" value="PROTEIN KINASE DOMAIN-CONTAINING PROTEIN-RELATED"/>
    <property type="match status" value="1"/>
</dbReference>
<dbReference type="Gene3D" id="3.30.200.20">
    <property type="entry name" value="Phosphorylase Kinase, domain 1"/>
    <property type="match status" value="1"/>
</dbReference>
<dbReference type="Proteomes" id="UP001303889">
    <property type="component" value="Unassembled WGS sequence"/>
</dbReference>
<dbReference type="InterPro" id="IPR051334">
    <property type="entry name" value="SRPK"/>
</dbReference>
<evidence type="ECO:0000256" key="6">
    <source>
        <dbReference type="ARBA" id="ARBA00022840"/>
    </source>
</evidence>
<reference evidence="11" key="1">
    <citation type="journal article" date="2023" name="Mol. Phylogenet. Evol.">
        <title>Genome-scale phylogeny and comparative genomics of the fungal order Sordariales.</title>
        <authorList>
            <person name="Hensen N."/>
            <person name="Bonometti L."/>
            <person name="Westerberg I."/>
            <person name="Brannstrom I.O."/>
            <person name="Guillou S."/>
            <person name="Cros-Aarteil S."/>
            <person name="Calhoun S."/>
            <person name="Haridas S."/>
            <person name="Kuo A."/>
            <person name="Mondo S."/>
            <person name="Pangilinan J."/>
            <person name="Riley R."/>
            <person name="LaButti K."/>
            <person name="Andreopoulos B."/>
            <person name="Lipzen A."/>
            <person name="Chen C."/>
            <person name="Yan M."/>
            <person name="Daum C."/>
            <person name="Ng V."/>
            <person name="Clum A."/>
            <person name="Steindorff A."/>
            <person name="Ohm R.A."/>
            <person name="Martin F."/>
            <person name="Silar P."/>
            <person name="Natvig D.O."/>
            <person name="Lalanne C."/>
            <person name="Gautier V."/>
            <person name="Ament-Velasquez S.L."/>
            <person name="Kruys A."/>
            <person name="Hutchinson M.I."/>
            <person name="Powell A.J."/>
            <person name="Barry K."/>
            <person name="Miller A.N."/>
            <person name="Grigoriev I.V."/>
            <person name="Debuchy R."/>
            <person name="Gladieux P."/>
            <person name="Hiltunen Thoren M."/>
            <person name="Johannesson H."/>
        </authorList>
    </citation>
    <scope>NUCLEOTIDE SEQUENCE</scope>
    <source>
        <strain evidence="11">CBS 103.79</strain>
    </source>
</reference>
<keyword evidence="6 9" id="KW-0067">ATP-binding</keyword>
<proteinExistence type="predicted"/>
<evidence type="ECO:0000256" key="7">
    <source>
        <dbReference type="ARBA" id="ARBA00047899"/>
    </source>
</evidence>
<keyword evidence="3" id="KW-0808">Transferase</keyword>
<dbReference type="PANTHER" id="PTHR47634:SF9">
    <property type="entry name" value="PROTEIN KINASE DOMAIN-CONTAINING PROTEIN-RELATED"/>
    <property type="match status" value="1"/>
</dbReference>
<dbReference type="GO" id="GO:0004674">
    <property type="term" value="F:protein serine/threonine kinase activity"/>
    <property type="evidence" value="ECO:0007669"/>
    <property type="project" value="UniProtKB-KW"/>
</dbReference>
<dbReference type="GO" id="GO:0000245">
    <property type="term" value="P:spliceosomal complex assembly"/>
    <property type="evidence" value="ECO:0007669"/>
    <property type="project" value="TreeGrafter"/>
</dbReference>
<dbReference type="InterPro" id="IPR017441">
    <property type="entry name" value="Protein_kinase_ATP_BS"/>
</dbReference>
<dbReference type="EMBL" id="MU855846">
    <property type="protein sequence ID" value="KAK3899013.1"/>
    <property type="molecule type" value="Genomic_DNA"/>
</dbReference>
<keyword evidence="4 9" id="KW-0547">Nucleotide-binding</keyword>
<evidence type="ECO:0000256" key="4">
    <source>
        <dbReference type="ARBA" id="ARBA00022741"/>
    </source>
</evidence>
<dbReference type="PROSITE" id="PS50011">
    <property type="entry name" value="PROTEIN_KINASE_DOM"/>
    <property type="match status" value="1"/>
</dbReference>
<dbReference type="AlphaFoldDB" id="A0AAN6RQR7"/>
<gene>
    <name evidence="11" type="ORF">C8A05DRAFT_46817</name>
</gene>
<evidence type="ECO:0000256" key="1">
    <source>
        <dbReference type="ARBA" id="ARBA00012513"/>
    </source>
</evidence>
<dbReference type="PROSITE" id="PS00107">
    <property type="entry name" value="PROTEIN_KINASE_ATP"/>
    <property type="match status" value="1"/>
</dbReference>
<reference evidence="11" key="2">
    <citation type="submission" date="2023-05" db="EMBL/GenBank/DDBJ databases">
        <authorList>
            <consortium name="Lawrence Berkeley National Laboratory"/>
            <person name="Steindorff A."/>
            <person name="Hensen N."/>
            <person name="Bonometti L."/>
            <person name="Westerberg I."/>
            <person name="Brannstrom I.O."/>
            <person name="Guillou S."/>
            <person name="Cros-Aarteil S."/>
            <person name="Calhoun S."/>
            <person name="Haridas S."/>
            <person name="Kuo A."/>
            <person name="Mondo S."/>
            <person name="Pangilinan J."/>
            <person name="Riley R."/>
            <person name="Labutti K."/>
            <person name="Andreopoulos B."/>
            <person name="Lipzen A."/>
            <person name="Chen C."/>
            <person name="Yanf M."/>
            <person name="Daum C."/>
            <person name="Ng V."/>
            <person name="Clum A."/>
            <person name="Ohm R."/>
            <person name="Martin F."/>
            <person name="Silar P."/>
            <person name="Natvig D."/>
            <person name="Lalanne C."/>
            <person name="Gautier V."/>
            <person name="Ament-Velasquez S.L."/>
            <person name="Kruys A."/>
            <person name="Hutchinson M.I."/>
            <person name="Powell A.J."/>
            <person name="Barry K."/>
            <person name="Miller A.N."/>
            <person name="Grigoriev I.V."/>
            <person name="Debuchy R."/>
            <person name="Gladieux P."/>
            <person name="Thoren M.H."/>
            <person name="Johannesson H."/>
        </authorList>
    </citation>
    <scope>NUCLEOTIDE SEQUENCE</scope>
    <source>
        <strain evidence="11">CBS 103.79</strain>
    </source>
</reference>
<evidence type="ECO:0000313" key="11">
    <source>
        <dbReference type="EMBL" id="KAK3899013.1"/>
    </source>
</evidence>
<evidence type="ECO:0000313" key="12">
    <source>
        <dbReference type="Proteomes" id="UP001303889"/>
    </source>
</evidence>
<keyword evidence="5 11" id="KW-0418">Kinase</keyword>